<reference evidence="13 14" key="1">
    <citation type="journal article" date="2009" name="J. Virol.">
        <title>A novel cardiotropic murine adenovirus representing a distinct species of mastadenoviruses.</title>
        <authorList>
            <person name="Klempa B."/>
            <person name="Kruger D.H."/>
            <person name="Auste B."/>
            <person name="Stanko M."/>
            <person name="Krawczyk A."/>
            <person name="Nickel K.F."/>
            <person name="Uberla K."/>
            <person name="Stang A."/>
        </authorList>
    </citation>
    <scope>NUCLEOTIDE SEQUENCE [LARGE SCALE GENOMIC DNA]</scope>
</reference>
<feature type="site" description="Cleavage; by autolysis" evidence="10">
    <location>
        <begin position="51"/>
        <end position="52"/>
    </location>
</feature>
<evidence type="ECO:0000256" key="10">
    <source>
        <dbReference type="HAMAP-Rule" id="MF_04059"/>
    </source>
</evidence>
<evidence type="ECO:0000313" key="14">
    <source>
        <dbReference type="Proteomes" id="UP000141842"/>
    </source>
</evidence>
<evidence type="ECO:0000256" key="5">
    <source>
        <dbReference type="ARBA" id="ARBA00022813"/>
    </source>
</evidence>
<feature type="active site" evidence="10 12">
    <location>
        <position position="54"/>
    </location>
</feature>
<dbReference type="HAMAP" id="MF_04059">
    <property type="entry name" value="ADV_PRO"/>
    <property type="match status" value="1"/>
</dbReference>
<protein>
    <recommendedName>
        <fullName evidence="10">Protease</fullName>
        <ecNumber evidence="10">3.4.22.39</ecNumber>
    </recommendedName>
    <alternativeName>
        <fullName evidence="10">Adenain</fullName>
    </alternativeName>
    <alternativeName>
        <fullName evidence="10">Adenovirus protease</fullName>
        <shortName evidence="10">AVP</shortName>
    </alternativeName>
    <alternativeName>
        <fullName evidence="10">Adenovirus proteinase</fullName>
    </alternativeName>
    <alternativeName>
        <fullName evidence="10">Endoprotease</fullName>
    </alternativeName>
</protein>
<dbReference type="EC" id="3.4.22.39" evidence="10"/>
<comment type="activity regulation">
    <text evidence="10">Requires DNA and protease cofactor for maximal activation. Inside nascent virions, becomes partially activated by binding to the viral DNA, allowing it to cleave the cofactor that binds to the protease and fully activates it. Actin, like the viral protease cofactor, seems to act as a cofactor in the cleavage of cytokeratin 18 and of actin itself.</text>
</comment>
<dbReference type="GO" id="GO:0044423">
    <property type="term" value="C:virion component"/>
    <property type="evidence" value="ECO:0007669"/>
    <property type="project" value="UniProtKB-UniRule"/>
</dbReference>
<dbReference type="GO" id="GO:0003677">
    <property type="term" value="F:DNA binding"/>
    <property type="evidence" value="ECO:0007669"/>
    <property type="project" value="UniProtKB-UniRule"/>
</dbReference>
<dbReference type="InterPro" id="IPR000855">
    <property type="entry name" value="Peptidase_C5"/>
</dbReference>
<keyword evidence="9 10" id="KW-1015">Disulfide bond</keyword>
<feature type="disulfide bond" description="Interchain (with C-10 in cleaved protease cofactor pVI-C)" evidence="10">
    <location>
        <position position="104"/>
    </location>
</feature>
<keyword evidence="7 10" id="KW-0426">Late protein</keyword>
<keyword evidence="3 10" id="KW-0378">Hydrolase</keyword>
<evidence type="ECO:0000313" key="13">
    <source>
        <dbReference type="EMBL" id="ACJ14518.1"/>
    </source>
</evidence>
<dbReference type="GO" id="GO:0004197">
    <property type="term" value="F:cysteine-type endopeptidase activity"/>
    <property type="evidence" value="ECO:0007669"/>
    <property type="project" value="UniProtKB-UniRule"/>
</dbReference>
<dbReference type="Gene3D" id="3.40.395.10">
    <property type="entry name" value="Adenoviral Proteinase, Chain A"/>
    <property type="match status" value="1"/>
</dbReference>
<evidence type="ECO:0000256" key="3">
    <source>
        <dbReference type="ARBA" id="ARBA00022801"/>
    </source>
</evidence>
<dbReference type="InterPro" id="IPR038765">
    <property type="entry name" value="Papain-like_cys_pep_sf"/>
</dbReference>
<sequence>MGSSETELQHLVTDLGIGPYFLGVFDKHFPGFLHVSKPSCAIVNTASRETGGVHWLAMAWYPPSRTFYMFDPFGFSNARLKQVYNFEYERLLKRSALNNSEDRCVTLVQSTQTVQGPHSAACGLFCVLFLAAFVKYPQNPMDKNPIMGPIRGVPNQEMFDVKYEKILFANQEYLYDFLAKHSMYFFDHSAEIRKKTAFDKLVH</sequence>
<dbReference type="PIRSF" id="PIRSF001218">
    <property type="entry name" value="Protease_ADV"/>
    <property type="match status" value="1"/>
</dbReference>
<organism evidence="13 14">
    <name type="scientific">Murine adenovirus 3</name>
    <dbReference type="NCBI Taxonomy" id="573199"/>
    <lineage>
        <taxon>Viruses</taxon>
        <taxon>Varidnaviria</taxon>
        <taxon>Bamfordvirae</taxon>
        <taxon>Preplasmiviricota</taxon>
        <taxon>Polisuviricotina</taxon>
        <taxon>Pharingeaviricetes</taxon>
        <taxon>Rowavirales</taxon>
        <taxon>Adenoviridae</taxon>
        <taxon>Mastadenovirus</taxon>
        <taxon>Mastadenovirus cordis</taxon>
        <taxon>Murine mastadenovirus C</taxon>
    </lineage>
</organism>
<comment type="function">
    <text evidence="10">Cleaves viral precursor proteins (pTP, pIIIa, pVI, pVII, pVIII, and pX) inside newly assembled particles giving rise to mature virions. Protease complexed to its cofactor slides along the viral DNA to specifically locate and cleave the viral precursors. Mature virions have a weakened organization compared to the unmature virions, thereby facilitating subsequent uncoating. Without maturation, the particle lacks infectivity and is unable to uncoat. Late in adenovirus infection, in the cytoplasm, may participate in the cytoskeleton destruction. Cleaves host cell cytoskeletal keratins K7 and K18.</text>
</comment>
<accession>C3SAU8</accession>
<dbReference type="EMBL" id="EU835513">
    <property type="protein sequence ID" value="ACJ14518.1"/>
    <property type="molecule type" value="Genomic_DNA"/>
</dbReference>
<dbReference type="GO" id="GO:0042025">
    <property type="term" value="C:host cell nucleus"/>
    <property type="evidence" value="ECO:0007669"/>
    <property type="project" value="UniProtKB-SubCell"/>
</dbReference>
<keyword evidence="14" id="KW-1185">Reference proteome</keyword>
<comment type="catalytic activity">
    <reaction evidence="10 11">
        <text>Cleaves proteins of the adenovirus and its host cell at two consensus sites: -Yaa-Xaa-Gly-Gly-|-Xaa- and -Yaa-Xaa-Gly-Xaa-|-Gly- (in which Yaa is Met, Ile or Leu, and Xaa is any amino acid).</text>
        <dbReference type="EC" id="3.4.22.39"/>
    </reaction>
</comment>
<comment type="subunit">
    <text evidence="10">Interacts with protease cofactor pVI-C; this interaction is necessary for protease activation.</text>
</comment>
<dbReference type="GO" id="GO:0006508">
    <property type="term" value="P:proteolysis"/>
    <property type="evidence" value="ECO:0007669"/>
    <property type="project" value="UniProtKB-KW"/>
</dbReference>
<proteinExistence type="evidence at transcript level"/>
<evidence type="ECO:0000256" key="4">
    <source>
        <dbReference type="ARBA" id="ARBA00022807"/>
    </source>
</evidence>
<dbReference type="OrthoDB" id="9248at10239"/>
<comment type="subcellular location">
    <subcellularLocation>
        <location evidence="10">Virion</location>
    </subcellularLocation>
    <subcellularLocation>
        <location evidence="10">Host nucleus</location>
    </subcellularLocation>
    <text evidence="10">Present in about 10 copies per virion.</text>
</comment>
<comment type="similarity">
    <text evidence="10 11">Belongs to the peptidase C5 family.</text>
</comment>
<dbReference type="SUPFAM" id="SSF54001">
    <property type="entry name" value="Cysteine proteinases"/>
    <property type="match status" value="1"/>
</dbReference>
<evidence type="ECO:0000256" key="8">
    <source>
        <dbReference type="ARBA" id="ARBA00023125"/>
    </source>
</evidence>
<evidence type="ECO:0000256" key="2">
    <source>
        <dbReference type="ARBA" id="ARBA00022670"/>
    </source>
</evidence>
<evidence type="ECO:0000256" key="1">
    <source>
        <dbReference type="ARBA" id="ARBA00022562"/>
    </source>
</evidence>
<keyword evidence="1 10" id="KW-1048">Host nucleus</keyword>
<evidence type="ECO:0000256" key="9">
    <source>
        <dbReference type="ARBA" id="ARBA00023157"/>
    </source>
</evidence>
<feature type="active site" evidence="10 12">
    <location>
        <position position="71"/>
    </location>
</feature>
<keyword evidence="2 10" id="KW-0645">Protease</keyword>
<comment type="induction">
    <text evidence="10">Expressed in the late phase of the viral replicative cycle.</text>
</comment>
<name>C3SAU8_9ADEN</name>
<dbReference type="Pfam" id="PF00770">
    <property type="entry name" value="Peptidase_C5"/>
    <property type="match status" value="1"/>
</dbReference>
<keyword evidence="5 10" id="KW-0068">Autocatalytic cleavage</keyword>
<comment type="miscellaneous">
    <text evidence="10">All late proteins expressed from the major late promoter are produced by alternative splicing and alternative polyadenylation of the same gene giving rise to non-overlapping ORFs. A leader sequence is present in the N-terminus of all these mRNAs and is recognized by the viral shutoff protein to provide expression although conventional translation via ribosome scanning from the cap has been shut off in the host cell.</text>
</comment>
<feature type="active site" evidence="10 12">
    <location>
        <position position="122"/>
    </location>
</feature>
<dbReference type="RefSeq" id="YP_002822217.1">
    <property type="nucleotide sequence ID" value="NC_012584.1"/>
</dbReference>
<evidence type="ECO:0000256" key="12">
    <source>
        <dbReference type="PIRSR" id="PIRSR001218-1"/>
    </source>
</evidence>
<gene>
    <name evidence="10" type="primary">L3</name>
</gene>
<evidence type="ECO:0000256" key="6">
    <source>
        <dbReference type="ARBA" id="ARBA00022844"/>
    </source>
</evidence>
<keyword evidence="4 10" id="KW-0788">Thiol protease</keyword>
<keyword evidence="6 10" id="KW-0946">Virion</keyword>
<dbReference type="KEGG" id="vg:7778920"/>
<dbReference type="MEROPS" id="C05.001"/>
<evidence type="ECO:0000256" key="7">
    <source>
        <dbReference type="ARBA" id="ARBA00022921"/>
    </source>
</evidence>
<evidence type="ECO:0000256" key="11">
    <source>
        <dbReference type="PIRNR" id="PIRNR001218"/>
    </source>
</evidence>
<dbReference type="PRINTS" id="PR00703">
    <property type="entry name" value="ADVENDOPTASE"/>
</dbReference>
<keyword evidence="8 10" id="KW-0238">DNA-binding</keyword>
<dbReference type="Proteomes" id="UP000141842">
    <property type="component" value="Segment"/>
</dbReference>